<gene>
    <name evidence="1" type="ORF">ACFQMK_15630</name>
</gene>
<protein>
    <submittedName>
        <fullName evidence="1">Uncharacterized protein</fullName>
    </submittedName>
</protein>
<accession>A0ABD5YKY0</accession>
<comment type="caution">
    <text evidence="1">The sequence shown here is derived from an EMBL/GenBank/DDBJ whole genome shotgun (WGS) entry which is preliminary data.</text>
</comment>
<dbReference type="RefSeq" id="WP_267665710.1">
    <property type="nucleotide sequence ID" value="NZ_JAODIX010000084.1"/>
</dbReference>
<evidence type="ECO:0000313" key="2">
    <source>
        <dbReference type="Proteomes" id="UP001596390"/>
    </source>
</evidence>
<dbReference type="EMBL" id="JBHSZZ010000084">
    <property type="protein sequence ID" value="MFC7188273.1"/>
    <property type="molecule type" value="Genomic_DNA"/>
</dbReference>
<keyword evidence="2" id="KW-1185">Reference proteome</keyword>
<dbReference type="AlphaFoldDB" id="A0ABD5YKY0"/>
<proteinExistence type="predicted"/>
<dbReference type="Proteomes" id="UP001596390">
    <property type="component" value="Unassembled WGS sequence"/>
</dbReference>
<evidence type="ECO:0000313" key="1">
    <source>
        <dbReference type="EMBL" id="MFC7188273.1"/>
    </source>
</evidence>
<organism evidence="1 2">
    <name type="scientific">Halorubrum yunnanense</name>
    <dbReference type="NCBI Taxonomy" id="1526162"/>
    <lineage>
        <taxon>Archaea</taxon>
        <taxon>Methanobacteriati</taxon>
        <taxon>Methanobacteriota</taxon>
        <taxon>Stenosarchaea group</taxon>
        <taxon>Halobacteria</taxon>
        <taxon>Halobacteriales</taxon>
        <taxon>Haloferacaceae</taxon>
        <taxon>Halorubrum</taxon>
    </lineage>
</organism>
<reference evidence="1 2" key="1">
    <citation type="journal article" date="2019" name="Int. J. Syst. Evol. Microbiol.">
        <title>The Global Catalogue of Microorganisms (GCM) 10K type strain sequencing project: providing services to taxonomists for standard genome sequencing and annotation.</title>
        <authorList>
            <consortium name="The Broad Institute Genomics Platform"/>
            <consortium name="The Broad Institute Genome Sequencing Center for Infectious Disease"/>
            <person name="Wu L."/>
            <person name="Ma J."/>
        </authorList>
    </citation>
    <scope>NUCLEOTIDE SEQUENCE [LARGE SCALE GENOMIC DNA]</scope>
    <source>
        <strain evidence="1 2">Q85</strain>
    </source>
</reference>
<sequence>MSQNKVYMALKEIGGEGTTTEIREHLAEKFPNSTLPHYTVHQLRNLENKDIVDIDDNTSPFYVRIIDHNWEGIQRSLAYSELQLQSKDE</sequence>
<name>A0ABD5YKY0_9EURY</name>